<name>A0AAP9J9Q5_AGRTU</name>
<dbReference type="PROSITE" id="PS50222">
    <property type="entry name" value="EF_HAND_2"/>
    <property type="match status" value="1"/>
</dbReference>
<protein>
    <recommendedName>
        <fullName evidence="2">EF-hand domain-containing protein</fullName>
    </recommendedName>
</protein>
<keyword evidence="3" id="KW-0614">Plasmid</keyword>
<keyword evidence="1" id="KW-0732">Signal</keyword>
<accession>A0AAP9J9Q5</accession>
<dbReference type="Proteomes" id="UP000222296">
    <property type="component" value="Plasmid pAt"/>
</dbReference>
<dbReference type="PROSITE" id="PS00018">
    <property type="entry name" value="EF_HAND_1"/>
    <property type="match status" value="1"/>
</dbReference>
<gene>
    <name evidence="3" type="ORF">CG010_026105</name>
</gene>
<reference evidence="3 4" key="1">
    <citation type="journal article" date="2017" name="Genome Announc.">
        <title>Draft Genome Sequence of Agrobacterium tumefaciens Biovar 1 Strain 186, Isolated from Walnut.</title>
        <authorList>
            <person name="Poret-Peterson A.T."/>
            <person name="Bhatnagar S."/>
            <person name="McClean A.E."/>
            <person name="Kluepfel D.A."/>
        </authorList>
    </citation>
    <scope>NUCLEOTIDE SEQUENCE [LARGE SCALE GENOMIC DNA]</scope>
    <source>
        <strain evidence="3 4">186</strain>
    </source>
</reference>
<proteinExistence type="predicted"/>
<evidence type="ECO:0000313" key="3">
    <source>
        <dbReference type="EMBL" id="QDY97636.1"/>
    </source>
</evidence>
<evidence type="ECO:0000313" key="4">
    <source>
        <dbReference type="Proteomes" id="UP000222296"/>
    </source>
</evidence>
<feature type="chain" id="PRO_5042916454" description="EF-hand domain-containing protein" evidence="1">
    <location>
        <begin position="22"/>
        <end position="156"/>
    </location>
</feature>
<feature type="signal peptide" evidence="1">
    <location>
        <begin position="1"/>
        <end position="21"/>
    </location>
</feature>
<feature type="domain" description="EF-hand" evidence="2">
    <location>
        <begin position="47"/>
        <end position="83"/>
    </location>
</feature>
<dbReference type="AlphaFoldDB" id="A0AAP9J9Q5"/>
<evidence type="ECO:0000259" key="2">
    <source>
        <dbReference type="PROSITE" id="PS50222"/>
    </source>
</evidence>
<dbReference type="GO" id="GO:0005509">
    <property type="term" value="F:calcium ion binding"/>
    <property type="evidence" value="ECO:0007669"/>
    <property type="project" value="InterPro"/>
</dbReference>
<organism evidence="3 4">
    <name type="scientific">Agrobacterium tumefaciens</name>
    <dbReference type="NCBI Taxonomy" id="358"/>
    <lineage>
        <taxon>Bacteria</taxon>
        <taxon>Pseudomonadati</taxon>
        <taxon>Pseudomonadota</taxon>
        <taxon>Alphaproteobacteria</taxon>
        <taxon>Hyphomicrobiales</taxon>
        <taxon>Rhizobiaceae</taxon>
        <taxon>Rhizobium/Agrobacterium group</taxon>
        <taxon>Agrobacterium</taxon>
        <taxon>Agrobacterium tumefaciens complex</taxon>
    </lineage>
</organism>
<dbReference type="InterPro" id="IPR018247">
    <property type="entry name" value="EF_Hand_1_Ca_BS"/>
</dbReference>
<dbReference type="InterPro" id="IPR002048">
    <property type="entry name" value="EF_hand_dom"/>
</dbReference>
<dbReference type="EMBL" id="CP042276">
    <property type="protein sequence ID" value="QDY97636.1"/>
    <property type="molecule type" value="Genomic_DNA"/>
</dbReference>
<evidence type="ECO:0000256" key="1">
    <source>
        <dbReference type="SAM" id="SignalP"/>
    </source>
</evidence>
<sequence>MSVRGIMLAAALLGLAAPASAHRLDEYLQAATIAVASDRVELHLRLTPGAEVADMFVAGIDRDGDGVLSRAEWEDYATEVQRNLSLEADGTALSLRLTGASFADVDQVKQGEAAILLDFAADLPTANGPRSLTFESRHRSDIAVYLVNALAPRDPP</sequence>
<dbReference type="RefSeq" id="WP_099086709.1">
    <property type="nucleotide sequence ID" value="NZ_CP042276.1"/>
</dbReference>
<geneLocation type="plasmid" evidence="4">
    <name>pat</name>
</geneLocation>